<dbReference type="EMBL" id="CYHB01000001">
    <property type="protein sequence ID" value="CUA82959.1"/>
    <property type="molecule type" value="Genomic_DNA"/>
</dbReference>
<keyword evidence="7" id="KW-0997">Cell inner membrane</keyword>
<comment type="subcellular location">
    <subcellularLocation>
        <location evidence="7">Cell inner membrane</location>
    </subcellularLocation>
    <subcellularLocation>
        <location evidence="1">Cell membrane</location>
        <topology evidence="1">Single-pass membrane protein</topology>
    </subcellularLocation>
</comment>
<dbReference type="InterPro" id="IPR052383">
    <property type="entry name" value="Anti-sigma-E_RseA-like"/>
</dbReference>
<evidence type="ECO:0000256" key="7">
    <source>
        <dbReference type="PIRNR" id="PIRNR016938"/>
    </source>
</evidence>
<dbReference type="RefSeq" id="WP_055438040.1">
    <property type="nucleotide sequence ID" value="NZ_CYHB01000001.1"/>
</dbReference>
<evidence type="ECO:0000313" key="10">
    <source>
        <dbReference type="EMBL" id="CUA82959.1"/>
    </source>
</evidence>
<comment type="similarity">
    <text evidence="2 7">Belongs to the RseA family.</text>
</comment>
<evidence type="ECO:0000256" key="5">
    <source>
        <dbReference type="ARBA" id="ARBA00022989"/>
    </source>
</evidence>
<keyword evidence="6 7" id="KW-0472">Membrane</keyword>
<reference evidence="11" key="1">
    <citation type="submission" date="2015-08" db="EMBL/GenBank/DDBJ databases">
        <authorList>
            <person name="Varghese N."/>
        </authorList>
    </citation>
    <scope>NUCLEOTIDE SEQUENCE [LARGE SCALE GENOMIC DNA]</scope>
    <source>
        <strain evidence="11">DSM 27808</strain>
    </source>
</reference>
<evidence type="ECO:0000256" key="6">
    <source>
        <dbReference type="ARBA" id="ARBA00023136"/>
    </source>
</evidence>
<dbReference type="CDD" id="cd16328">
    <property type="entry name" value="RseA_N"/>
    <property type="match status" value="1"/>
</dbReference>
<dbReference type="InterPro" id="IPR005572">
    <property type="entry name" value="Anti-sigma_E_RseA_N"/>
</dbReference>
<dbReference type="GO" id="GO:0005886">
    <property type="term" value="C:plasma membrane"/>
    <property type="evidence" value="ECO:0007669"/>
    <property type="project" value="UniProtKB-SubCell"/>
</dbReference>
<comment type="subunit">
    <text evidence="7">Interacts 1:1 with ECF RNA polymerase sigma-E (RpoE); this inhibits the interaction of sigma-E with the RNA polymerase catalytic core and leads to a decreased expression of sigma-E-regulated genes. Interacts with RseB.</text>
</comment>
<keyword evidence="3 7" id="KW-1003">Cell membrane</keyword>
<dbReference type="Pfam" id="PF03873">
    <property type="entry name" value="RseA_C"/>
    <property type="match status" value="1"/>
</dbReference>
<feature type="domain" description="Anti sigma-E protein RseA N-terminal" evidence="8">
    <location>
        <begin position="6"/>
        <end position="95"/>
    </location>
</feature>
<evidence type="ECO:0000313" key="11">
    <source>
        <dbReference type="Proteomes" id="UP000182598"/>
    </source>
</evidence>
<dbReference type="Gene3D" id="1.10.10.880">
    <property type="entry name" value="Anti sigma-E protein RseA, N-terminal domain"/>
    <property type="match status" value="1"/>
</dbReference>
<evidence type="ECO:0000256" key="3">
    <source>
        <dbReference type="ARBA" id="ARBA00022475"/>
    </source>
</evidence>
<keyword evidence="4" id="KW-0812">Transmembrane</keyword>
<dbReference type="InterPro" id="IPR036147">
    <property type="entry name" value="Anti-sigma_E_RseA_N_sf"/>
</dbReference>
<dbReference type="PIRSF" id="PIRSF016938">
    <property type="entry name" value="RseA"/>
    <property type="match status" value="1"/>
</dbReference>
<feature type="domain" description="Anti sigma-E protein RseA C-terminal" evidence="9">
    <location>
        <begin position="146"/>
        <end position="193"/>
    </location>
</feature>
<sequence length="221" mass="23904">MSDRFKQQASALLDNHFRDSDVDAERPFDADLSALLDDQHAKAAWSRYALVGHIMRGDAQVNQQLDISVAVAAQIQQQAPLTSATANSNVVQPSANQGGAQARAASRWLKPAGSIAIAASVALVAVLSIQQPVLDDTQPTVETQVAPAIVTNPFGGRNPVSYNTVIEQQAPTEAELAQQRQLLQTYMIDHQRQIQLSLQANEQVTDATVEKTVEESPKQND</sequence>
<protein>
    <recommendedName>
        <fullName evidence="7">Anti-sigma-E factor RseA</fullName>
    </recommendedName>
    <alternativeName>
        <fullName evidence="7">Regulator of SigE</fullName>
    </alternativeName>
    <alternativeName>
        <fullName evidence="7">Sigma-E anti-sigma factor RseA</fullName>
    </alternativeName>
    <alternativeName>
        <fullName evidence="7">Sigma-E factor negative regulatory protein</fullName>
    </alternativeName>
</protein>
<dbReference type="InterPro" id="IPR005573">
    <property type="entry name" value="Anti-sigma_E_RseA_C"/>
</dbReference>
<evidence type="ECO:0000259" key="9">
    <source>
        <dbReference type="Pfam" id="PF03873"/>
    </source>
</evidence>
<evidence type="ECO:0000256" key="2">
    <source>
        <dbReference type="ARBA" id="ARBA00005837"/>
    </source>
</evidence>
<dbReference type="Pfam" id="PF03872">
    <property type="entry name" value="RseA_N"/>
    <property type="match status" value="1"/>
</dbReference>
<dbReference type="PANTHER" id="PTHR38104">
    <property type="match status" value="1"/>
</dbReference>
<keyword evidence="11" id="KW-1185">Reference proteome</keyword>
<accession>A0A0K6GWG2</accession>
<gene>
    <name evidence="10" type="ORF">Ga0061064_0327</name>
</gene>
<dbReference type="AlphaFoldDB" id="A0A0K6GWG2"/>
<organism evidence="10 11">
    <name type="scientific">Pseudidiomarina woesei</name>
    <dbReference type="NCBI Taxonomy" id="1381080"/>
    <lineage>
        <taxon>Bacteria</taxon>
        <taxon>Pseudomonadati</taxon>
        <taxon>Pseudomonadota</taxon>
        <taxon>Gammaproteobacteria</taxon>
        <taxon>Alteromonadales</taxon>
        <taxon>Idiomarinaceae</taxon>
        <taxon>Pseudidiomarina</taxon>
    </lineage>
</organism>
<dbReference type="PANTHER" id="PTHR38104:SF1">
    <property type="entry name" value="ANTI-SIGMA-E FACTOR RSEA"/>
    <property type="match status" value="1"/>
</dbReference>
<dbReference type="GO" id="GO:0016989">
    <property type="term" value="F:sigma factor antagonist activity"/>
    <property type="evidence" value="ECO:0007669"/>
    <property type="project" value="InterPro"/>
</dbReference>
<evidence type="ECO:0000256" key="4">
    <source>
        <dbReference type="ARBA" id="ARBA00022692"/>
    </source>
</evidence>
<dbReference type="Proteomes" id="UP000182598">
    <property type="component" value="Unassembled WGS sequence"/>
</dbReference>
<comment type="function">
    <text evidence="7">An anti-sigma factor for extracytoplasmic function (ECF) sigma factor sigma-E (RpoE). ECF sigma factors are held in an inactive form by an anti-sigma factor until released by regulated intramembrane proteolysis (RIP). RIP occurs when an extracytoplasmic signal triggers a concerted proteolytic cascade to transmit information and elicit cellular responses. The membrane-spanning regulatory substrate protein is first cut periplasmically (site-1 protease, S1P, DegS), then within the membrane itself (site-2 protease, S2P, RseP), while cytoplasmic proteases finish degrading the anti-sigma factor, liberating sigma-E.</text>
</comment>
<name>A0A0K6GWG2_9GAMM</name>
<proteinExistence type="inferred from homology"/>
<dbReference type="InterPro" id="IPR026279">
    <property type="entry name" value="RseA"/>
</dbReference>
<evidence type="ECO:0000259" key="8">
    <source>
        <dbReference type="Pfam" id="PF03872"/>
    </source>
</evidence>
<dbReference type="OrthoDB" id="5298512at2"/>
<evidence type="ECO:0000256" key="1">
    <source>
        <dbReference type="ARBA" id="ARBA00004162"/>
    </source>
</evidence>
<keyword evidence="5" id="KW-1133">Transmembrane helix</keyword>
<dbReference type="SUPFAM" id="SSF89069">
    <property type="entry name" value="N-terminal, cytoplasmic domain of anti-sigmaE factor RseA"/>
    <property type="match status" value="1"/>
</dbReference>